<dbReference type="FunFam" id="1.10.10.60:FF:000257">
    <property type="entry name" value="Zinc-finger homeodomain protein 2"/>
    <property type="match status" value="1"/>
</dbReference>
<dbReference type="AlphaFoldDB" id="A0A835DNF8"/>
<dbReference type="GO" id="GO:0008270">
    <property type="term" value="F:zinc ion binding"/>
    <property type="evidence" value="ECO:0007669"/>
    <property type="project" value="UniProtKB-KW"/>
</dbReference>
<evidence type="ECO:0000313" key="13">
    <source>
        <dbReference type="Proteomes" id="UP000655225"/>
    </source>
</evidence>
<keyword evidence="7" id="KW-0371">Homeobox</keyword>
<keyword evidence="2" id="KW-0479">Metal-binding</keyword>
<proteinExistence type="predicted"/>
<dbReference type="GO" id="GO:0005634">
    <property type="term" value="C:nucleus"/>
    <property type="evidence" value="ECO:0007669"/>
    <property type="project" value="UniProtKB-SubCell"/>
</dbReference>
<dbReference type="NCBIfam" id="TIGR01566">
    <property type="entry name" value="ZF_HD_prot_N"/>
    <property type="match status" value="1"/>
</dbReference>
<name>A0A835DNF8_TETSI</name>
<feature type="compositionally biased region" description="Polar residues" evidence="10">
    <location>
        <begin position="72"/>
        <end position="87"/>
    </location>
</feature>
<dbReference type="OMA" id="FHANIGA"/>
<gene>
    <name evidence="12" type="ORF">HHK36_008531</name>
</gene>
<dbReference type="GO" id="GO:0003700">
    <property type="term" value="F:DNA-binding transcription factor activity"/>
    <property type="evidence" value="ECO:0007669"/>
    <property type="project" value="TreeGrafter"/>
</dbReference>
<dbReference type="PANTHER" id="PTHR31948">
    <property type="entry name" value="ZINC-FINGER HOMEODOMAIN PROTEIN 2"/>
    <property type="match status" value="1"/>
</dbReference>
<feature type="region of interest" description="Disordered" evidence="10">
    <location>
        <begin position="37"/>
        <end position="126"/>
    </location>
</feature>
<dbReference type="GO" id="GO:0050793">
    <property type="term" value="P:regulation of developmental process"/>
    <property type="evidence" value="ECO:0007669"/>
    <property type="project" value="TreeGrafter"/>
</dbReference>
<dbReference type="EMBL" id="JABCRI010000005">
    <property type="protein sequence ID" value="KAF8406444.1"/>
    <property type="molecule type" value="Genomic_DNA"/>
</dbReference>
<evidence type="ECO:0000313" key="12">
    <source>
        <dbReference type="EMBL" id="KAF8406444.1"/>
    </source>
</evidence>
<comment type="caution">
    <text evidence="12">The sequence shown here is derived from an EMBL/GenBank/DDBJ whole genome shotgun (WGS) entry which is preliminary data.</text>
</comment>
<reference evidence="12 13" key="1">
    <citation type="submission" date="2020-04" db="EMBL/GenBank/DDBJ databases">
        <title>Plant Genome Project.</title>
        <authorList>
            <person name="Zhang R.-G."/>
        </authorList>
    </citation>
    <scope>NUCLEOTIDE SEQUENCE [LARGE SCALE GENOMIC DNA]</scope>
    <source>
        <strain evidence="12">YNK0</strain>
        <tissue evidence="12">Leaf</tissue>
    </source>
</reference>
<sequence>MHEDDDGGLDQGNIKYERFRSRFTVYLMELRGQDKEIGMQSSLVYNPPIRDSSSKLSSPSSFPGGERRRDGTSNGTAIDSRDQTQTLDPDSDPDPDPVPVTIAVAGATGAPISGGSKSRTPTTRTSRSFVSIRYRECLKNHAASIGGHVVDGCGEFMPNGEEGTPEALKCAACDCHRNFHRKEVNGEPKSSANFYYYYNPNNKNNISTSTVPLQHPSQLPPPLLQQHQNFPLGLATSPLAGPVRPMMMAFGGGGATESSSEELNVFNANAGGSQLAQPPVTLSKKRSRTKFSQEQKGKMLEFAEKVRWKIQKQDEAEVQQFCAEVGVERQVLKVWMHNNKNSMKNKPL</sequence>
<dbReference type="Pfam" id="PF04770">
    <property type="entry name" value="ZF-HD_dimer"/>
    <property type="match status" value="1"/>
</dbReference>
<evidence type="ECO:0000256" key="6">
    <source>
        <dbReference type="ARBA" id="ARBA00023125"/>
    </source>
</evidence>
<dbReference type="Gene3D" id="1.10.10.60">
    <property type="entry name" value="Homeodomain-like"/>
    <property type="match status" value="1"/>
</dbReference>
<keyword evidence="6" id="KW-0238">DNA-binding</keyword>
<keyword evidence="3" id="KW-0863">Zinc-finger</keyword>
<keyword evidence="13" id="KW-1185">Reference proteome</keyword>
<dbReference type="OrthoDB" id="1910053at2759"/>
<dbReference type="InterPro" id="IPR006456">
    <property type="entry name" value="ZF_HD_homeobox_Cys/His_dimer"/>
</dbReference>
<feature type="compositionally biased region" description="Low complexity" evidence="10">
    <location>
        <begin position="116"/>
        <end position="126"/>
    </location>
</feature>
<dbReference type="GO" id="GO:0000976">
    <property type="term" value="F:transcription cis-regulatory region binding"/>
    <property type="evidence" value="ECO:0007669"/>
    <property type="project" value="TreeGrafter"/>
</dbReference>
<keyword evidence="9" id="KW-0539">Nucleus</keyword>
<evidence type="ECO:0000256" key="4">
    <source>
        <dbReference type="ARBA" id="ARBA00022833"/>
    </source>
</evidence>
<dbReference type="InterPro" id="IPR006455">
    <property type="entry name" value="Homeodomain_ZF_HD"/>
</dbReference>
<dbReference type="InterPro" id="IPR009057">
    <property type="entry name" value="Homeodomain-like_sf"/>
</dbReference>
<keyword evidence="5" id="KW-0805">Transcription regulation</keyword>
<dbReference type="PANTHER" id="PTHR31948:SF60">
    <property type="entry name" value="ZINC-FINGER HOMEODOMAIN PROTEIN 5"/>
    <property type="match status" value="1"/>
</dbReference>
<accession>A0A835DNF8</accession>
<protein>
    <recommendedName>
        <fullName evidence="11">ZF-HD dimerization-type domain-containing protein</fullName>
    </recommendedName>
</protein>
<organism evidence="12 13">
    <name type="scientific">Tetracentron sinense</name>
    <name type="common">Spur-leaf</name>
    <dbReference type="NCBI Taxonomy" id="13715"/>
    <lineage>
        <taxon>Eukaryota</taxon>
        <taxon>Viridiplantae</taxon>
        <taxon>Streptophyta</taxon>
        <taxon>Embryophyta</taxon>
        <taxon>Tracheophyta</taxon>
        <taxon>Spermatophyta</taxon>
        <taxon>Magnoliopsida</taxon>
        <taxon>Trochodendrales</taxon>
        <taxon>Trochodendraceae</taxon>
        <taxon>Tetracentron</taxon>
    </lineage>
</organism>
<feature type="domain" description="ZF-HD dimerization-type" evidence="11">
    <location>
        <begin position="134"/>
        <end position="183"/>
    </location>
</feature>
<evidence type="ECO:0000256" key="9">
    <source>
        <dbReference type="ARBA" id="ARBA00023242"/>
    </source>
</evidence>
<dbReference type="SUPFAM" id="SSF46689">
    <property type="entry name" value="Homeodomain-like"/>
    <property type="match status" value="1"/>
</dbReference>
<evidence type="ECO:0000256" key="5">
    <source>
        <dbReference type="ARBA" id="ARBA00023015"/>
    </source>
</evidence>
<dbReference type="NCBIfam" id="TIGR01565">
    <property type="entry name" value="homeo_ZF_HD"/>
    <property type="match status" value="1"/>
</dbReference>
<evidence type="ECO:0000256" key="10">
    <source>
        <dbReference type="SAM" id="MobiDB-lite"/>
    </source>
</evidence>
<evidence type="ECO:0000256" key="2">
    <source>
        <dbReference type="ARBA" id="ARBA00022723"/>
    </source>
</evidence>
<dbReference type="Proteomes" id="UP000655225">
    <property type="component" value="Unassembled WGS sequence"/>
</dbReference>
<evidence type="ECO:0000259" key="11">
    <source>
        <dbReference type="PROSITE" id="PS51523"/>
    </source>
</evidence>
<evidence type="ECO:0000256" key="7">
    <source>
        <dbReference type="ARBA" id="ARBA00023155"/>
    </source>
</evidence>
<evidence type="ECO:0000256" key="3">
    <source>
        <dbReference type="ARBA" id="ARBA00022771"/>
    </source>
</evidence>
<dbReference type="PROSITE" id="PS51523">
    <property type="entry name" value="ZF_HD_DIMER"/>
    <property type="match status" value="1"/>
</dbReference>
<keyword evidence="4" id="KW-0862">Zinc</keyword>
<evidence type="ECO:0000256" key="1">
    <source>
        <dbReference type="ARBA" id="ARBA00004123"/>
    </source>
</evidence>
<evidence type="ECO:0000256" key="8">
    <source>
        <dbReference type="ARBA" id="ARBA00023163"/>
    </source>
</evidence>
<comment type="subcellular location">
    <subcellularLocation>
        <location evidence="1">Nucleus</location>
    </subcellularLocation>
</comment>
<keyword evidence="8" id="KW-0804">Transcription</keyword>